<organism evidence="14 15">
    <name type="scientific">Rubneribacter badeniensis</name>
    <dbReference type="NCBI Taxonomy" id="2070688"/>
    <lineage>
        <taxon>Bacteria</taxon>
        <taxon>Bacillati</taxon>
        <taxon>Actinomycetota</taxon>
        <taxon>Coriobacteriia</taxon>
        <taxon>Eggerthellales</taxon>
        <taxon>Eggerthellaceae</taxon>
        <taxon>Rubneribacter</taxon>
    </lineage>
</organism>
<dbReference type="InterPro" id="IPR017945">
    <property type="entry name" value="DHBP_synth_RibB-like_a/b_dom"/>
</dbReference>
<evidence type="ECO:0000256" key="6">
    <source>
        <dbReference type="ARBA" id="ARBA00022694"/>
    </source>
</evidence>
<dbReference type="EMBL" id="DYZL01000063">
    <property type="protein sequence ID" value="HJH42820.1"/>
    <property type="molecule type" value="Genomic_DNA"/>
</dbReference>
<dbReference type="PANTHER" id="PTHR17490">
    <property type="entry name" value="SUA5"/>
    <property type="match status" value="1"/>
</dbReference>
<dbReference type="Pfam" id="PF01300">
    <property type="entry name" value="Sua5_yciO_yrdC"/>
    <property type="match status" value="1"/>
</dbReference>
<keyword evidence="7" id="KW-0548">Nucleotidyltransferase</keyword>
<evidence type="ECO:0000256" key="7">
    <source>
        <dbReference type="ARBA" id="ARBA00022695"/>
    </source>
</evidence>
<keyword evidence="4" id="KW-0963">Cytoplasm</keyword>
<dbReference type="GO" id="GO:0006450">
    <property type="term" value="P:regulation of translational fidelity"/>
    <property type="evidence" value="ECO:0007669"/>
    <property type="project" value="TreeGrafter"/>
</dbReference>
<dbReference type="GO" id="GO:0000049">
    <property type="term" value="F:tRNA binding"/>
    <property type="evidence" value="ECO:0007669"/>
    <property type="project" value="TreeGrafter"/>
</dbReference>
<dbReference type="AlphaFoldDB" id="A0A2K2U8A9"/>
<dbReference type="Proteomes" id="UP000789325">
    <property type="component" value="Unassembled WGS sequence"/>
</dbReference>
<evidence type="ECO:0000256" key="9">
    <source>
        <dbReference type="ARBA" id="ARBA00022840"/>
    </source>
</evidence>
<comment type="catalytic activity">
    <reaction evidence="11">
        <text>L-threonine + hydrogencarbonate + ATP = L-threonylcarbamoyladenylate + diphosphate + H2O</text>
        <dbReference type="Rhea" id="RHEA:36407"/>
        <dbReference type="ChEBI" id="CHEBI:15377"/>
        <dbReference type="ChEBI" id="CHEBI:17544"/>
        <dbReference type="ChEBI" id="CHEBI:30616"/>
        <dbReference type="ChEBI" id="CHEBI:33019"/>
        <dbReference type="ChEBI" id="CHEBI:57926"/>
        <dbReference type="ChEBI" id="CHEBI:73682"/>
        <dbReference type="EC" id="2.7.7.87"/>
    </reaction>
</comment>
<comment type="similarity">
    <text evidence="2">Belongs to the SUA5 family.</text>
</comment>
<dbReference type="Proteomes" id="UP000236488">
    <property type="component" value="Unassembled WGS sequence"/>
</dbReference>
<gene>
    <name evidence="14" type="ORF">C2L80_00090</name>
    <name evidence="13" type="ORF">K8V16_03400</name>
</gene>
<reference evidence="13" key="3">
    <citation type="submission" date="2021-09" db="EMBL/GenBank/DDBJ databases">
        <authorList>
            <person name="Gilroy R."/>
        </authorList>
    </citation>
    <scope>NUCLEOTIDE SEQUENCE</scope>
    <source>
        <strain evidence="13">USAMLcec12-2067</strain>
    </source>
</reference>
<dbReference type="GO" id="GO:0005524">
    <property type="term" value="F:ATP binding"/>
    <property type="evidence" value="ECO:0007669"/>
    <property type="project" value="UniProtKB-KW"/>
</dbReference>
<evidence type="ECO:0000313" key="13">
    <source>
        <dbReference type="EMBL" id="HJH42820.1"/>
    </source>
</evidence>
<feature type="domain" description="YrdC-like" evidence="12">
    <location>
        <begin position="3"/>
        <end position="204"/>
    </location>
</feature>
<reference evidence="14 15" key="1">
    <citation type="journal article" date="2018" name="Int. J. Syst. Evol. Microbiol.">
        <title>Rubneribacter badeniensis gen. nov., sp. nov. and Enteroscipio rubneri gen. nov., sp. nov., new members of the Eggerthellaceae isolated from human faeces.</title>
        <authorList>
            <person name="Danylec N."/>
            <person name="Gobl A."/>
            <person name="Stoll D.A."/>
            <person name="Hetzer B."/>
            <person name="Kulling S.E."/>
            <person name="Huch M."/>
        </authorList>
    </citation>
    <scope>NUCLEOTIDE SEQUENCE [LARGE SCALE GENOMIC DNA]</scope>
    <source>
        <strain evidence="14 15">ResAG-85</strain>
    </source>
</reference>
<evidence type="ECO:0000256" key="4">
    <source>
        <dbReference type="ARBA" id="ARBA00022490"/>
    </source>
</evidence>
<dbReference type="GO" id="GO:0061710">
    <property type="term" value="F:L-threonylcarbamoyladenylate synthase"/>
    <property type="evidence" value="ECO:0007669"/>
    <property type="project" value="UniProtKB-EC"/>
</dbReference>
<evidence type="ECO:0000256" key="10">
    <source>
        <dbReference type="ARBA" id="ARBA00029774"/>
    </source>
</evidence>
<dbReference type="EC" id="2.7.7.87" evidence="3"/>
<keyword evidence="6" id="KW-0819">tRNA processing</keyword>
<proteinExistence type="inferred from homology"/>
<evidence type="ECO:0000256" key="5">
    <source>
        <dbReference type="ARBA" id="ARBA00022679"/>
    </source>
</evidence>
<dbReference type="GO" id="GO:0003725">
    <property type="term" value="F:double-stranded RNA binding"/>
    <property type="evidence" value="ECO:0007669"/>
    <property type="project" value="InterPro"/>
</dbReference>
<sequence length="222" mass="22293">MESCSLDEAACALRRGEVAIFPTDTVYGLGVAVNAADGPGALYALKGRDEGKPIAWLVDGPEALCRYGCDVPVIARLAAAAFWPGPLTLIVRASDAVPPAFRSAAGTIGLRMPDDARALALIRAAGAPLATTSANPSGTPAPRTFSEVDSALAARAAAVVWEGGGEDAFGIARGAGAESAPSGCASTVLDCTTAPPRILREGAIPLSAIEALLAEPNGEGRG</sequence>
<evidence type="ECO:0000256" key="3">
    <source>
        <dbReference type="ARBA" id="ARBA00012584"/>
    </source>
</evidence>
<accession>A0A2K2U8A9</accession>
<reference evidence="13" key="2">
    <citation type="journal article" date="2021" name="PeerJ">
        <title>Extensive microbial diversity within the chicken gut microbiome revealed by metagenomics and culture.</title>
        <authorList>
            <person name="Gilroy R."/>
            <person name="Ravi A."/>
            <person name="Getino M."/>
            <person name="Pursley I."/>
            <person name="Horton D.L."/>
            <person name="Alikhan N.F."/>
            <person name="Baker D."/>
            <person name="Gharbi K."/>
            <person name="Hall N."/>
            <person name="Watson M."/>
            <person name="Adriaenssens E.M."/>
            <person name="Foster-Nyarko E."/>
            <person name="Jarju S."/>
            <person name="Secka A."/>
            <person name="Antonio M."/>
            <person name="Oren A."/>
            <person name="Chaudhuri R.R."/>
            <person name="La Ragione R."/>
            <person name="Hildebrand F."/>
            <person name="Pallen M.J."/>
        </authorList>
    </citation>
    <scope>NUCLEOTIDE SEQUENCE</scope>
    <source>
        <strain evidence="13">USAMLcec12-2067</strain>
    </source>
</reference>
<dbReference type="GO" id="GO:0005737">
    <property type="term" value="C:cytoplasm"/>
    <property type="evidence" value="ECO:0007669"/>
    <property type="project" value="UniProtKB-SubCell"/>
</dbReference>
<evidence type="ECO:0000256" key="11">
    <source>
        <dbReference type="ARBA" id="ARBA00048366"/>
    </source>
</evidence>
<dbReference type="GO" id="GO:0008033">
    <property type="term" value="P:tRNA processing"/>
    <property type="evidence" value="ECO:0007669"/>
    <property type="project" value="UniProtKB-KW"/>
</dbReference>
<dbReference type="PANTHER" id="PTHR17490:SF16">
    <property type="entry name" value="THREONYLCARBAMOYL-AMP SYNTHASE"/>
    <property type="match status" value="1"/>
</dbReference>
<keyword evidence="8" id="KW-0547">Nucleotide-binding</keyword>
<dbReference type="EMBL" id="PPEL01000001">
    <property type="protein sequence ID" value="PNV66563.1"/>
    <property type="molecule type" value="Genomic_DNA"/>
</dbReference>
<evidence type="ECO:0000256" key="2">
    <source>
        <dbReference type="ARBA" id="ARBA00007663"/>
    </source>
</evidence>
<protein>
    <recommendedName>
        <fullName evidence="10">L-threonylcarbamoyladenylate synthase</fullName>
        <ecNumber evidence="3">2.7.7.87</ecNumber>
    </recommendedName>
    <alternativeName>
        <fullName evidence="10">L-threonylcarbamoyladenylate synthase</fullName>
    </alternativeName>
</protein>
<evidence type="ECO:0000259" key="12">
    <source>
        <dbReference type="PROSITE" id="PS51163"/>
    </source>
</evidence>
<dbReference type="PROSITE" id="PS51163">
    <property type="entry name" value="YRDC"/>
    <property type="match status" value="1"/>
</dbReference>
<keyword evidence="9" id="KW-0067">ATP-binding</keyword>
<keyword evidence="5" id="KW-0808">Transferase</keyword>
<dbReference type="InterPro" id="IPR006070">
    <property type="entry name" value="Sua5-like_dom"/>
</dbReference>
<evidence type="ECO:0000313" key="14">
    <source>
        <dbReference type="EMBL" id="PNV66563.1"/>
    </source>
</evidence>
<dbReference type="Gene3D" id="3.90.870.10">
    <property type="entry name" value="DHBP synthase"/>
    <property type="match status" value="1"/>
</dbReference>
<keyword evidence="15" id="KW-1185">Reference proteome</keyword>
<dbReference type="InterPro" id="IPR050156">
    <property type="entry name" value="TC-AMP_synthase_SUA5"/>
</dbReference>
<evidence type="ECO:0000313" key="15">
    <source>
        <dbReference type="Proteomes" id="UP000236488"/>
    </source>
</evidence>
<evidence type="ECO:0000256" key="8">
    <source>
        <dbReference type="ARBA" id="ARBA00022741"/>
    </source>
</evidence>
<comment type="subcellular location">
    <subcellularLocation>
        <location evidence="1">Cytoplasm</location>
    </subcellularLocation>
</comment>
<comment type="caution">
    <text evidence="14">The sequence shown here is derived from an EMBL/GenBank/DDBJ whole genome shotgun (WGS) entry which is preliminary data.</text>
</comment>
<dbReference type="NCBIfam" id="TIGR00057">
    <property type="entry name" value="L-threonylcarbamoyladenylate synthase"/>
    <property type="match status" value="1"/>
</dbReference>
<name>A0A2K2U8A9_9ACTN</name>
<evidence type="ECO:0000256" key="1">
    <source>
        <dbReference type="ARBA" id="ARBA00004496"/>
    </source>
</evidence>
<dbReference type="SUPFAM" id="SSF55821">
    <property type="entry name" value="YrdC/RibB"/>
    <property type="match status" value="1"/>
</dbReference>